<reference evidence="1 2" key="1">
    <citation type="submission" date="2018-05" db="EMBL/GenBank/DDBJ databases">
        <title>Paenibacillus flagellatus sp. nov., isolated from selenium mineral soil.</title>
        <authorList>
            <person name="Dai X."/>
        </authorList>
    </citation>
    <scope>NUCLEOTIDE SEQUENCE [LARGE SCALE GENOMIC DNA]</scope>
    <source>
        <strain evidence="1 2">DXL2</strain>
    </source>
</reference>
<dbReference type="OrthoDB" id="1730007at2"/>
<gene>
    <name evidence="1" type="ORF">DLM86_11595</name>
</gene>
<dbReference type="EMBL" id="QJVJ01000004">
    <property type="protein sequence ID" value="PYI55162.1"/>
    <property type="molecule type" value="Genomic_DNA"/>
</dbReference>
<evidence type="ECO:0008006" key="3">
    <source>
        <dbReference type="Google" id="ProtNLM"/>
    </source>
</evidence>
<comment type="caution">
    <text evidence="1">The sequence shown here is derived from an EMBL/GenBank/DDBJ whole genome shotgun (WGS) entry which is preliminary data.</text>
</comment>
<dbReference type="Proteomes" id="UP000247476">
    <property type="component" value="Unassembled WGS sequence"/>
</dbReference>
<proteinExistence type="predicted"/>
<keyword evidence="2" id="KW-1185">Reference proteome</keyword>
<evidence type="ECO:0000313" key="2">
    <source>
        <dbReference type="Proteomes" id="UP000247476"/>
    </source>
</evidence>
<name>A0A2V5K8G8_9BACL</name>
<organism evidence="1 2">
    <name type="scientific">Paenibacillus flagellatus</name>
    <dbReference type="NCBI Taxonomy" id="2211139"/>
    <lineage>
        <taxon>Bacteria</taxon>
        <taxon>Bacillati</taxon>
        <taxon>Bacillota</taxon>
        <taxon>Bacilli</taxon>
        <taxon>Bacillales</taxon>
        <taxon>Paenibacillaceae</taxon>
        <taxon>Paenibacillus</taxon>
    </lineage>
</organism>
<evidence type="ECO:0000313" key="1">
    <source>
        <dbReference type="EMBL" id="PYI55162.1"/>
    </source>
</evidence>
<dbReference type="RefSeq" id="WP_110840155.1">
    <property type="nucleotide sequence ID" value="NZ_QJVJ01000004.1"/>
</dbReference>
<sequence length="246" mass="26423">MTIGTRRNLTITGNGGSGGGLYKDVKVVGEAQFNGDMDCLAFRCNGSATVYGTLKSTSCRINGTLGVNGDFDTGETKINGKLDVKGSMKAQEIKSYGETSVHGNVAGEQVVLEGYFNIKGHCEAEQIKIKGLFRIGGLVNAGTVSLLLHSRCEVKEIGGERIDIRRAEGNVLKKLLGSLFLPSDFYEGTLEVDTIEGDDIYVEHASVRTIRGANVVVGPGCRIGRVEHTGRFENEFGSVVTEREQI</sequence>
<dbReference type="AlphaFoldDB" id="A0A2V5K8G8"/>
<accession>A0A2V5K8G8</accession>
<protein>
    <recommendedName>
        <fullName evidence="3">Cytoplasmic protein</fullName>
    </recommendedName>
</protein>